<comment type="similarity">
    <text evidence="6">Belongs to the paired homeobox family. Unc-4 subfamily.</text>
</comment>
<dbReference type="InterPro" id="IPR017970">
    <property type="entry name" value="Homeobox_CS"/>
</dbReference>
<feature type="compositionally biased region" description="Polar residues" evidence="10">
    <location>
        <begin position="223"/>
        <end position="241"/>
    </location>
</feature>
<proteinExistence type="inferred from homology"/>
<dbReference type="SUPFAM" id="SSF46689">
    <property type="entry name" value="Homeodomain-like"/>
    <property type="match status" value="1"/>
</dbReference>
<keyword evidence="3 8" id="KW-0238">DNA-binding</keyword>
<evidence type="ECO:0000256" key="5">
    <source>
        <dbReference type="ARBA" id="ARBA00023242"/>
    </source>
</evidence>
<evidence type="ECO:0000256" key="7">
    <source>
        <dbReference type="ARBA" id="ARBA00069290"/>
    </source>
</evidence>
<dbReference type="Gene3D" id="1.10.10.60">
    <property type="entry name" value="Homeodomain-like"/>
    <property type="match status" value="1"/>
</dbReference>
<feature type="region of interest" description="Disordered" evidence="10">
    <location>
        <begin position="429"/>
        <end position="466"/>
    </location>
</feature>
<dbReference type="GO" id="GO:0000981">
    <property type="term" value="F:DNA-binding transcription factor activity, RNA polymerase II-specific"/>
    <property type="evidence" value="ECO:0007669"/>
    <property type="project" value="InterPro"/>
</dbReference>
<name>A0A1D2MP97_ORCCI</name>
<reference evidence="12 13" key="1">
    <citation type="journal article" date="2016" name="Genome Biol. Evol.">
        <title>Gene Family Evolution Reflects Adaptation to Soil Environmental Stressors in the Genome of the Collembolan Orchesella cincta.</title>
        <authorList>
            <person name="Faddeeva-Vakhrusheva A."/>
            <person name="Derks M.F."/>
            <person name="Anvar S.Y."/>
            <person name="Agamennone V."/>
            <person name="Suring W."/>
            <person name="Smit S."/>
            <person name="van Straalen N.M."/>
            <person name="Roelofs D."/>
        </authorList>
    </citation>
    <scope>NUCLEOTIDE SEQUENCE [LARGE SCALE GENOMIC DNA]</scope>
    <source>
        <tissue evidence="12">Mixed pool</tissue>
    </source>
</reference>
<dbReference type="InterPro" id="IPR009057">
    <property type="entry name" value="Homeodomain-like_sf"/>
</dbReference>
<dbReference type="Pfam" id="PF00046">
    <property type="entry name" value="Homeodomain"/>
    <property type="match status" value="1"/>
</dbReference>
<dbReference type="PANTHER" id="PTHR46255:SF3">
    <property type="entry name" value="HOMEOBOX DOMAIN-CONTAINING PROTEIN"/>
    <property type="match status" value="1"/>
</dbReference>
<dbReference type="EMBL" id="LJIJ01000735">
    <property type="protein sequence ID" value="ODM94899.1"/>
    <property type="molecule type" value="Genomic_DNA"/>
</dbReference>
<keyword evidence="4 8" id="KW-0371">Homeobox</keyword>
<comment type="caution">
    <text evidence="12">The sequence shown here is derived from an EMBL/GenBank/DDBJ whole genome shotgun (WGS) entry which is preliminary data.</text>
</comment>
<evidence type="ECO:0000313" key="12">
    <source>
        <dbReference type="EMBL" id="ODM94899.1"/>
    </source>
</evidence>
<sequence length="491" mass="54083">MRHLDEVETGDSSEAEGKSLPIRNLQLFPRFIPYPVYGNNKTSEEPLSASIRRSRKNSESASNSSSRSVSPNNESKNGEQRGTSNRSRSPSEGQIIIDPGDEETPMKPVSPNPLIKTQLQSHLLLGSSLSIEGDGEEKGLNRKLKDVDKIHSRFHEVIKSPSDTHSPAPSPKQELDSSVDESPETRRRPPKSSSPNSDENNEDGDDNSEVKGKNKRIRHSFADNGNQGHAHNSISNSSSPDEGTPHQKNHHISSKLNIGSGSSSTSGAGFYPTPSGHHHHTNANNLQQQQNNQSQQAQHSLHHHSHLHHPHHHHHHHHHPSSVGPGGSASGGGPSGNKPTKQRRSRTNFTLEQLNELERLFDETHYPDAFMREELSQRLGLSEARVQVWFQNRRAKCRKHESQVSKGVLPITLGGNSSLGPLDPQCRVTPFLPPPHSQSSQSVVHSGPLSSSLSSPPHMSSSERNLNGGEVAAIPHLPHPLHWHQHRQRPC</sequence>
<evidence type="ECO:0000256" key="1">
    <source>
        <dbReference type="ARBA" id="ARBA00004123"/>
    </source>
</evidence>
<feature type="region of interest" description="Disordered" evidence="10">
    <location>
        <begin position="1"/>
        <end position="113"/>
    </location>
</feature>
<feature type="compositionally biased region" description="Basic residues" evidence="10">
    <location>
        <begin position="300"/>
        <end position="320"/>
    </location>
</feature>
<feature type="compositionally biased region" description="Low complexity" evidence="10">
    <location>
        <begin position="254"/>
        <end position="269"/>
    </location>
</feature>
<evidence type="ECO:0000256" key="2">
    <source>
        <dbReference type="ARBA" id="ARBA00022473"/>
    </source>
</evidence>
<dbReference type="GO" id="GO:0005634">
    <property type="term" value="C:nucleus"/>
    <property type="evidence" value="ECO:0007669"/>
    <property type="project" value="UniProtKB-SubCell"/>
</dbReference>
<dbReference type="CDD" id="cd00086">
    <property type="entry name" value="homeodomain"/>
    <property type="match status" value="1"/>
</dbReference>
<dbReference type="Proteomes" id="UP000094527">
    <property type="component" value="Unassembled WGS sequence"/>
</dbReference>
<dbReference type="OrthoDB" id="6159439at2759"/>
<feature type="compositionally biased region" description="Gly residues" evidence="10">
    <location>
        <begin position="324"/>
        <end position="335"/>
    </location>
</feature>
<dbReference type="InterPro" id="IPR001356">
    <property type="entry name" value="HD"/>
</dbReference>
<evidence type="ECO:0000259" key="11">
    <source>
        <dbReference type="PROSITE" id="PS50071"/>
    </source>
</evidence>
<dbReference type="PROSITE" id="PS50071">
    <property type="entry name" value="HOMEOBOX_2"/>
    <property type="match status" value="1"/>
</dbReference>
<protein>
    <recommendedName>
        <fullName evidence="7">Homeobox protein unc-4</fullName>
    </recommendedName>
</protein>
<dbReference type="GO" id="GO:1990837">
    <property type="term" value="F:sequence-specific double-stranded DNA binding"/>
    <property type="evidence" value="ECO:0007669"/>
    <property type="project" value="TreeGrafter"/>
</dbReference>
<evidence type="ECO:0000313" key="13">
    <source>
        <dbReference type="Proteomes" id="UP000094527"/>
    </source>
</evidence>
<feature type="region of interest" description="Disordered" evidence="10">
    <location>
        <begin position="157"/>
        <end position="348"/>
    </location>
</feature>
<dbReference type="STRING" id="48709.A0A1D2MP97"/>
<dbReference type="PROSITE" id="PS00027">
    <property type="entry name" value="HOMEOBOX_1"/>
    <property type="match status" value="1"/>
</dbReference>
<accession>A0A1D2MP97</accession>
<evidence type="ECO:0000256" key="8">
    <source>
        <dbReference type="PROSITE-ProRule" id="PRU00108"/>
    </source>
</evidence>
<evidence type="ECO:0000256" key="9">
    <source>
        <dbReference type="RuleBase" id="RU000682"/>
    </source>
</evidence>
<feature type="DNA-binding region" description="Homeobox" evidence="8">
    <location>
        <begin position="342"/>
        <end position="401"/>
    </location>
</feature>
<dbReference type="InterPro" id="IPR052631">
    <property type="entry name" value="Paired_homeobox_Bicoid"/>
</dbReference>
<dbReference type="InterPro" id="IPR000047">
    <property type="entry name" value="HTH_motif"/>
</dbReference>
<keyword evidence="5 8" id="KW-0539">Nucleus</keyword>
<organism evidence="12 13">
    <name type="scientific">Orchesella cincta</name>
    <name type="common">Springtail</name>
    <name type="synonym">Podura cincta</name>
    <dbReference type="NCBI Taxonomy" id="48709"/>
    <lineage>
        <taxon>Eukaryota</taxon>
        <taxon>Metazoa</taxon>
        <taxon>Ecdysozoa</taxon>
        <taxon>Arthropoda</taxon>
        <taxon>Hexapoda</taxon>
        <taxon>Collembola</taxon>
        <taxon>Entomobryomorpha</taxon>
        <taxon>Entomobryoidea</taxon>
        <taxon>Orchesellidae</taxon>
        <taxon>Orchesellinae</taxon>
        <taxon>Orchesella</taxon>
    </lineage>
</organism>
<feature type="compositionally biased region" description="Low complexity" evidence="10">
    <location>
        <begin position="282"/>
        <end position="299"/>
    </location>
</feature>
<keyword evidence="13" id="KW-1185">Reference proteome</keyword>
<evidence type="ECO:0000256" key="4">
    <source>
        <dbReference type="ARBA" id="ARBA00023155"/>
    </source>
</evidence>
<evidence type="ECO:0000256" key="3">
    <source>
        <dbReference type="ARBA" id="ARBA00023125"/>
    </source>
</evidence>
<dbReference type="SMART" id="SM00389">
    <property type="entry name" value="HOX"/>
    <property type="match status" value="1"/>
</dbReference>
<dbReference type="PANTHER" id="PTHR46255">
    <property type="entry name" value="SHORT STATURE HOMEOBOX"/>
    <property type="match status" value="1"/>
</dbReference>
<dbReference type="PRINTS" id="PR00031">
    <property type="entry name" value="HTHREPRESSR"/>
</dbReference>
<evidence type="ECO:0000256" key="10">
    <source>
        <dbReference type="SAM" id="MobiDB-lite"/>
    </source>
</evidence>
<gene>
    <name evidence="12" type="ORF">Ocin01_11790</name>
</gene>
<feature type="compositionally biased region" description="Low complexity" evidence="10">
    <location>
        <begin position="437"/>
        <end position="462"/>
    </location>
</feature>
<feature type="domain" description="Homeobox" evidence="11">
    <location>
        <begin position="340"/>
        <end position="400"/>
    </location>
</feature>
<dbReference type="AlphaFoldDB" id="A0A1D2MP97"/>
<dbReference type="OMA" id="GHAHNSI"/>
<comment type="subcellular location">
    <subcellularLocation>
        <location evidence="1 8 9">Nucleus</location>
    </subcellularLocation>
</comment>
<dbReference type="FunFam" id="1.10.10.60:FF:000057">
    <property type="entry name" value="Short stature homeobox 2"/>
    <property type="match status" value="1"/>
</dbReference>
<keyword evidence="2" id="KW-0217">Developmental protein</keyword>
<feature type="compositionally biased region" description="Polar residues" evidence="10">
    <location>
        <begin position="80"/>
        <end position="92"/>
    </location>
</feature>
<feature type="compositionally biased region" description="Low complexity" evidence="10">
    <location>
        <begin position="59"/>
        <end position="75"/>
    </location>
</feature>
<evidence type="ECO:0000256" key="6">
    <source>
        <dbReference type="ARBA" id="ARBA00038351"/>
    </source>
</evidence>